<keyword evidence="3 8" id="KW-0812">Transmembrane</keyword>
<dbReference type="OrthoDB" id="8195814at2759"/>
<evidence type="ECO:0000256" key="4">
    <source>
        <dbReference type="ARBA" id="ARBA00022989"/>
    </source>
</evidence>
<feature type="transmembrane region" description="Helical" evidence="8">
    <location>
        <begin position="819"/>
        <end position="840"/>
    </location>
</feature>
<evidence type="ECO:0000313" key="10">
    <source>
        <dbReference type="Proteomes" id="UP001153620"/>
    </source>
</evidence>
<dbReference type="PANTHER" id="PTHR42643:SF24">
    <property type="entry name" value="IONOTROPIC RECEPTOR 60A"/>
    <property type="match status" value="1"/>
</dbReference>
<organism evidence="9 10">
    <name type="scientific">Chironomus riparius</name>
    <dbReference type="NCBI Taxonomy" id="315576"/>
    <lineage>
        <taxon>Eukaryota</taxon>
        <taxon>Metazoa</taxon>
        <taxon>Ecdysozoa</taxon>
        <taxon>Arthropoda</taxon>
        <taxon>Hexapoda</taxon>
        <taxon>Insecta</taxon>
        <taxon>Pterygota</taxon>
        <taxon>Neoptera</taxon>
        <taxon>Endopterygota</taxon>
        <taxon>Diptera</taxon>
        <taxon>Nematocera</taxon>
        <taxon>Chironomoidea</taxon>
        <taxon>Chironomidae</taxon>
        <taxon>Chironominae</taxon>
        <taxon>Chironomus</taxon>
    </lineage>
</organism>
<evidence type="ECO:0000313" key="9">
    <source>
        <dbReference type="EMBL" id="CAG9798201.1"/>
    </source>
</evidence>
<sequence length="955" mass="110989">MSEIIDQNIQTQDILIANFRGLQKDFDINDVARCVGDTHPVVVIDRMVKMTSKTLRKAAFTILQLNKIDVKSIAKLIQNQRHSSVWHHMSRIICIVPTGLSLNERLIILQNFFANGFWNFVVVYETVKGIEYESLKSSGSRYKRLTIVNPKYGHLIFPDKLKNLERFEYQVASVKNSNNSYISSLMINFLHTVTHQQNSTFKMLNLQNLTILEDYWRTRKLHLLINLVTVKYSPEPTLMIYEEKSYCALVPISEITSFFLVIITKPFDRFMWVLIGLSMVCSVTVWRLFLGRGAIDSHWKVAALWFMIFIGQGLDFSSKNRTVLLLLIHLISISIFILSNAYESIVTSFMIDPSQKHLKSIKDLLESNFEIAVGQAFKYNFRNSSEFSSITKSFLLQRQISDNKMVKSICKIVKYALHQNIQTQDILIGNFGGLFKNLDLNDVSRCISDRHPVVVTDLTMKMTTKSLRKASLMIVTINKIDTNSIVSLIRNQRGSTIWHHMAKIICVIPNELSLKQRQIILQNFFVSGFLNLIIVHETSKGIETESLKHFQDRYKRLITSSSKSFSLVFPDKLKNLEGFEYQVATVKNINDSYISPLMLHFLRIIKDHQNSNYKILNLKNLTELENYWRSRKMHLLINVVVIKPSTEPTNAYESFITSFMIDPGESLLKSFKDLLESKIEIVSGPAFKYFFRDSSEFSALVNSPDTPKGINFESNLIEQRYAFTKLCDLAEHVLNSKRSNNRYFSEYYYILQERIPNQFLRLEASFYNPFLERFQHYMDLSFEAGLPKMWKVFDSYDVSKLKNFHESKDYLELKDLGPVFLILFIGCILSAFVMIIEILYQRFWNWTSNCYKSVITSFMIDPDKNYLKSLDDLIASNLTIFADPILRFYFNDSSKFVARIKLSKRLKNEKSDALIRQCYVVEKYLSAKNAAGTYYILPEKVPTYFFKLDASAYMD</sequence>
<accession>A0A9N9RKP6</accession>
<keyword evidence="4 8" id="KW-1133">Transmembrane helix</keyword>
<keyword evidence="6" id="KW-0675">Receptor</keyword>
<name>A0A9N9RKP6_9DIPT</name>
<proteinExistence type="predicted"/>
<evidence type="ECO:0008006" key="11">
    <source>
        <dbReference type="Google" id="ProtNLM"/>
    </source>
</evidence>
<evidence type="ECO:0000256" key="8">
    <source>
        <dbReference type="SAM" id="Phobius"/>
    </source>
</evidence>
<protein>
    <recommendedName>
        <fullName evidence="11">Ionotropic receptor</fullName>
    </recommendedName>
</protein>
<evidence type="ECO:0000256" key="5">
    <source>
        <dbReference type="ARBA" id="ARBA00023136"/>
    </source>
</evidence>
<reference evidence="9" key="1">
    <citation type="submission" date="2022-01" db="EMBL/GenBank/DDBJ databases">
        <authorList>
            <person name="King R."/>
        </authorList>
    </citation>
    <scope>NUCLEOTIDE SEQUENCE</scope>
</reference>
<gene>
    <name evidence="9" type="ORF">CHIRRI_LOCUS1186</name>
</gene>
<dbReference type="InterPro" id="IPR052192">
    <property type="entry name" value="Insect_Ionotropic_Sensory_Rcpt"/>
</dbReference>
<dbReference type="EMBL" id="OU895877">
    <property type="protein sequence ID" value="CAG9798201.1"/>
    <property type="molecule type" value="Genomic_DNA"/>
</dbReference>
<dbReference type="PANTHER" id="PTHR42643">
    <property type="entry name" value="IONOTROPIC RECEPTOR 20A-RELATED"/>
    <property type="match status" value="1"/>
</dbReference>
<evidence type="ECO:0000256" key="6">
    <source>
        <dbReference type="ARBA" id="ARBA00023170"/>
    </source>
</evidence>
<dbReference type="AlphaFoldDB" id="A0A9N9RKP6"/>
<feature type="transmembrane region" description="Helical" evidence="8">
    <location>
        <begin position="323"/>
        <end position="342"/>
    </location>
</feature>
<keyword evidence="10" id="KW-1185">Reference proteome</keyword>
<comment type="subcellular location">
    <subcellularLocation>
        <location evidence="1">Cell membrane</location>
        <topology evidence="1">Multi-pass membrane protein</topology>
    </subcellularLocation>
</comment>
<dbReference type="GO" id="GO:0005886">
    <property type="term" value="C:plasma membrane"/>
    <property type="evidence" value="ECO:0007669"/>
    <property type="project" value="UniProtKB-SubCell"/>
</dbReference>
<evidence type="ECO:0000256" key="2">
    <source>
        <dbReference type="ARBA" id="ARBA00022475"/>
    </source>
</evidence>
<keyword evidence="7" id="KW-0325">Glycoprotein</keyword>
<evidence type="ECO:0000256" key="3">
    <source>
        <dbReference type="ARBA" id="ARBA00022692"/>
    </source>
</evidence>
<feature type="transmembrane region" description="Helical" evidence="8">
    <location>
        <begin position="270"/>
        <end position="289"/>
    </location>
</feature>
<dbReference type="Proteomes" id="UP001153620">
    <property type="component" value="Chromosome 1"/>
</dbReference>
<keyword evidence="5 8" id="KW-0472">Membrane</keyword>
<keyword evidence="2" id="KW-1003">Cell membrane</keyword>
<evidence type="ECO:0000256" key="1">
    <source>
        <dbReference type="ARBA" id="ARBA00004651"/>
    </source>
</evidence>
<evidence type="ECO:0000256" key="7">
    <source>
        <dbReference type="ARBA" id="ARBA00023180"/>
    </source>
</evidence>
<reference evidence="9" key="2">
    <citation type="submission" date="2022-10" db="EMBL/GenBank/DDBJ databases">
        <authorList>
            <consortium name="ENA_rothamsted_submissions"/>
            <consortium name="culmorum"/>
            <person name="King R."/>
        </authorList>
    </citation>
    <scope>NUCLEOTIDE SEQUENCE</scope>
</reference>